<evidence type="ECO:0000313" key="1">
    <source>
        <dbReference type="EMBL" id="CAB4154946.1"/>
    </source>
</evidence>
<dbReference type="InterPro" id="IPR036390">
    <property type="entry name" value="WH_DNA-bd_sf"/>
</dbReference>
<sequence length="107" mass="11514">MQLSLDFDLAGLLPGLGLMAQAGPTLRCRVLAIVSNADTALTGAAIADLAGLSYRQTIDALNALYNAGKVERTGRKFTARWQIARPRESSAVDLLQDIFLRLSGIKR</sequence>
<protein>
    <submittedName>
        <fullName evidence="1">Uncharacterized protein</fullName>
    </submittedName>
</protein>
<dbReference type="SUPFAM" id="SSF46785">
    <property type="entry name" value="Winged helix' DNA-binding domain"/>
    <property type="match status" value="1"/>
</dbReference>
<proteinExistence type="predicted"/>
<gene>
    <name evidence="1" type="ORF">UFOVP653_47</name>
</gene>
<organism evidence="1">
    <name type="scientific">uncultured Caudovirales phage</name>
    <dbReference type="NCBI Taxonomy" id="2100421"/>
    <lineage>
        <taxon>Viruses</taxon>
        <taxon>Duplodnaviria</taxon>
        <taxon>Heunggongvirae</taxon>
        <taxon>Uroviricota</taxon>
        <taxon>Caudoviricetes</taxon>
        <taxon>Peduoviridae</taxon>
        <taxon>Maltschvirus</taxon>
        <taxon>Maltschvirus maltsch</taxon>
    </lineage>
</organism>
<accession>A0A6J5NA66</accession>
<dbReference type="EMBL" id="LR796613">
    <property type="protein sequence ID" value="CAB4154946.1"/>
    <property type="molecule type" value="Genomic_DNA"/>
</dbReference>
<reference evidence="1" key="1">
    <citation type="submission" date="2020-04" db="EMBL/GenBank/DDBJ databases">
        <authorList>
            <person name="Chiriac C."/>
            <person name="Salcher M."/>
            <person name="Ghai R."/>
            <person name="Kavagutti S V."/>
        </authorList>
    </citation>
    <scope>NUCLEOTIDE SEQUENCE</scope>
</reference>
<name>A0A6J5NA66_9CAUD</name>